<reference evidence="1 2" key="1">
    <citation type="submission" date="2021-07" db="EMBL/GenBank/DDBJ databases">
        <title>Paraburkholderia edwinii protects Aspergillus sp. from phenazines by acting as a toxin sponge.</title>
        <authorList>
            <person name="Dahlstrom K.M."/>
            <person name="Newman D.K."/>
        </authorList>
    </citation>
    <scope>NUCLEOTIDE SEQUENCE [LARGE SCALE GENOMIC DNA]</scope>
    <source>
        <strain evidence="1 2">Pe01</strain>
    </source>
</reference>
<dbReference type="Proteomes" id="UP000826462">
    <property type="component" value="Chromosome 1"/>
</dbReference>
<gene>
    <name evidence="1" type="ORF">KZJ38_01950</name>
</gene>
<dbReference type="EMBL" id="CP080095">
    <property type="protein sequence ID" value="QYD69180.1"/>
    <property type="molecule type" value="Genomic_DNA"/>
</dbReference>
<proteinExistence type="predicted"/>
<organism evidence="1 2">
    <name type="scientific">Paraburkholderia edwinii</name>
    <dbReference type="NCBI Taxonomy" id="2861782"/>
    <lineage>
        <taxon>Bacteria</taxon>
        <taxon>Pseudomonadati</taxon>
        <taxon>Pseudomonadota</taxon>
        <taxon>Betaproteobacteria</taxon>
        <taxon>Burkholderiales</taxon>
        <taxon>Burkholderiaceae</taxon>
        <taxon>Paraburkholderia</taxon>
    </lineage>
</organism>
<protein>
    <submittedName>
        <fullName evidence="1">Uncharacterized protein</fullName>
    </submittedName>
</protein>
<sequence length="101" mass="10940">MKHGNVEIGGSTRSLLAASVKVDGVEKKNLRERTRLLVFIGEPRQLRLSGPFLRAGPKIFAIQVLGIGRQGCKNLLMAEFAPVKKITALQLECGSAWAIVA</sequence>
<keyword evidence="2" id="KW-1185">Reference proteome</keyword>
<name>A0ABX8UJH3_9BURK</name>
<evidence type="ECO:0000313" key="2">
    <source>
        <dbReference type="Proteomes" id="UP000826462"/>
    </source>
</evidence>
<dbReference type="RefSeq" id="WP_219798550.1">
    <property type="nucleotide sequence ID" value="NZ_CP080095.1"/>
</dbReference>
<evidence type="ECO:0000313" key="1">
    <source>
        <dbReference type="EMBL" id="QYD69180.1"/>
    </source>
</evidence>
<accession>A0ABX8UJH3</accession>